<organism evidence="10 11">
    <name type="scientific">Penicillium atrosanguineum</name>
    <dbReference type="NCBI Taxonomy" id="1132637"/>
    <lineage>
        <taxon>Eukaryota</taxon>
        <taxon>Fungi</taxon>
        <taxon>Dikarya</taxon>
        <taxon>Ascomycota</taxon>
        <taxon>Pezizomycotina</taxon>
        <taxon>Eurotiomycetes</taxon>
        <taxon>Eurotiomycetidae</taxon>
        <taxon>Eurotiales</taxon>
        <taxon>Aspergillaceae</taxon>
        <taxon>Penicillium</taxon>
    </lineage>
</organism>
<feature type="region of interest" description="Disordered" evidence="7">
    <location>
        <begin position="594"/>
        <end position="652"/>
    </location>
</feature>
<evidence type="ECO:0000256" key="1">
    <source>
        <dbReference type="ARBA" id="ARBA00004123"/>
    </source>
</evidence>
<keyword evidence="6" id="KW-0175">Coiled coil</keyword>
<keyword evidence="5" id="KW-0539">Nucleus</keyword>
<feature type="compositionally biased region" description="Polar residues" evidence="7">
    <location>
        <begin position="611"/>
        <end position="646"/>
    </location>
</feature>
<protein>
    <recommendedName>
        <fullName evidence="9">BZIP domain-containing protein</fullName>
    </recommendedName>
</protein>
<dbReference type="PROSITE" id="PS50217">
    <property type="entry name" value="BZIP"/>
    <property type="match status" value="1"/>
</dbReference>
<dbReference type="PANTHER" id="PTHR13044:SF38">
    <property type="entry name" value="BZIP DOMAIN-CONTAINING PROTEIN"/>
    <property type="match status" value="1"/>
</dbReference>
<evidence type="ECO:0000256" key="8">
    <source>
        <dbReference type="SAM" id="SignalP"/>
    </source>
</evidence>
<evidence type="ECO:0000256" key="6">
    <source>
        <dbReference type="SAM" id="Coils"/>
    </source>
</evidence>
<dbReference type="EMBL" id="JAPZBO010000003">
    <property type="protein sequence ID" value="KAJ5321235.1"/>
    <property type="molecule type" value="Genomic_DNA"/>
</dbReference>
<reference evidence="10" key="1">
    <citation type="submission" date="2022-12" db="EMBL/GenBank/DDBJ databases">
        <authorList>
            <person name="Petersen C."/>
        </authorList>
    </citation>
    <scope>NUCLEOTIDE SEQUENCE</scope>
    <source>
        <strain evidence="10">IBT 21472</strain>
    </source>
</reference>
<accession>A0A9W9U7V1</accession>
<proteinExistence type="predicted"/>
<evidence type="ECO:0000256" key="3">
    <source>
        <dbReference type="ARBA" id="ARBA00023125"/>
    </source>
</evidence>
<dbReference type="Proteomes" id="UP001147746">
    <property type="component" value="Unassembled WGS sequence"/>
</dbReference>
<keyword evidence="11" id="KW-1185">Reference proteome</keyword>
<comment type="caution">
    <text evidence="10">The sequence shown here is derived from an EMBL/GenBank/DDBJ whole genome shotgun (WGS) entry which is preliminary data.</text>
</comment>
<dbReference type="Gene3D" id="1.20.5.170">
    <property type="match status" value="1"/>
</dbReference>
<gene>
    <name evidence="10" type="ORF">N7476_004237</name>
</gene>
<sequence>MLSRLQLWVELGLLVSWTEAFQGSAIHTPHSRPGSMITTCTSEQIDPWPTSSIYTSGPVTVNSTTVRVPPSMSTSNVSTTTTACFNSTVTTTIIVSIVSTDWSTTTCTTTTTTTDTTTDTITDTMTDTITDTITDTVTDTVTDIITDVLTDTITDTTTETTTDTTTETTTDTTTVTTTDTVTTPTTITVAPNPCPTTCSMSVGTVNLFYWPTDQPQHVYPSTYVNSHLDYTFTSPSVYMVVNTIYGTNTAGRAGPSGTSLVFPLDLNQVSTIDLVNSATRQLTLNDLGTDCPQTEDPSVIATAAPNGRCDPILVAPEPVKSWASPCNACGQFGLFDPPMPSRHSLEPETHSTPIATSATDTTATPIDTTTVAVTTESTSSSTEPTSPVTETSSSEVDVTSSNVMPTTASSSTSQATVSSSSSTSQTAVSSSSSTSQTAVSPSSSGSVSNPATTSPAFNSATKESGRGAWLAPRRSNRPSPSGSPPSSAPPSTALGLEGPFLPRYNLSPDHLNHHQYPFSSLAPPLDHISSTVAYSQSFDNLLQESELWADQDLSIADTDWNFVSINHATPYPAFDGVNPSVNDMGYGMASTFASLSDSGSSEPNPVPSIHVASSVNSQDGFSHPSPVSQLHASVATSLSSPATSQGDDVLGRVDSSRVEKRRLNTLAARRCRQRRVDRVKSLEDELEVMRKERDELRLRCSKLEGETEALKGLLTRKSK</sequence>
<evidence type="ECO:0000259" key="9">
    <source>
        <dbReference type="PROSITE" id="PS50217"/>
    </source>
</evidence>
<name>A0A9W9U7V1_9EURO</name>
<evidence type="ECO:0000256" key="5">
    <source>
        <dbReference type="ARBA" id="ARBA00023242"/>
    </source>
</evidence>
<feature type="chain" id="PRO_5040977730" description="BZIP domain-containing protein" evidence="8">
    <location>
        <begin position="21"/>
        <end position="719"/>
    </location>
</feature>
<evidence type="ECO:0000256" key="4">
    <source>
        <dbReference type="ARBA" id="ARBA00023163"/>
    </source>
</evidence>
<feature type="compositionally biased region" description="Low complexity" evidence="7">
    <location>
        <begin position="351"/>
        <end position="454"/>
    </location>
</feature>
<dbReference type="SMART" id="SM00338">
    <property type="entry name" value="BRLZ"/>
    <property type="match status" value="1"/>
</dbReference>
<feature type="domain" description="BZIP" evidence="9">
    <location>
        <begin position="654"/>
        <end position="717"/>
    </location>
</feature>
<dbReference type="GO" id="GO:0001228">
    <property type="term" value="F:DNA-binding transcription activator activity, RNA polymerase II-specific"/>
    <property type="evidence" value="ECO:0007669"/>
    <property type="project" value="TreeGrafter"/>
</dbReference>
<dbReference type="AlphaFoldDB" id="A0A9W9U7V1"/>
<dbReference type="InterPro" id="IPR046347">
    <property type="entry name" value="bZIP_sf"/>
</dbReference>
<dbReference type="GO" id="GO:0005634">
    <property type="term" value="C:nucleus"/>
    <property type="evidence" value="ECO:0007669"/>
    <property type="project" value="UniProtKB-SubCell"/>
</dbReference>
<dbReference type="SUPFAM" id="SSF57959">
    <property type="entry name" value="Leucine zipper domain"/>
    <property type="match status" value="1"/>
</dbReference>
<dbReference type="InterPro" id="IPR004827">
    <property type="entry name" value="bZIP"/>
</dbReference>
<evidence type="ECO:0000313" key="11">
    <source>
        <dbReference type="Proteomes" id="UP001147746"/>
    </source>
</evidence>
<evidence type="ECO:0000313" key="10">
    <source>
        <dbReference type="EMBL" id="KAJ5321235.1"/>
    </source>
</evidence>
<evidence type="ECO:0000256" key="7">
    <source>
        <dbReference type="SAM" id="MobiDB-lite"/>
    </source>
</evidence>
<dbReference type="PANTHER" id="PTHR13044">
    <property type="entry name" value="ACTIVATING TRANSCRIPTION FACTOR ATF 4/5"/>
    <property type="match status" value="1"/>
</dbReference>
<feature type="coiled-coil region" evidence="6">
    <location>
        <begin position="672"/>
        <end position="706"/>
    </location>
</feature>
<dbReference type="GO" id="GO:0000977">
    <property type="term" value="F:RNA polymerase II transcription regulatory region sequence-specific DNA binding"/>
    <property type="evidence" value="ECO:0007669"/>
    <property type="project" value="TreeGrafter"/>
</dbReference>
<comment type="subcellular location">
    <subcellularLocation>
        <location evidence="1">Nucleus</location>
    </subcellularLocation>
</comment>
<feature type="region of interest" description="Disordered" evidence="7">
    <location>
        <begin position="339"/>
        <end position="501"/>
    </location>
</feature>
<reference evidence="10" key="2">
    <citation type="journal article" date="2023" name="IMA Fungus">
        <title>Comparative genomic study of the Penicillium genus elucidates a diverse pangenome and 15 lateral gene transfer events.</title>
        <authorList>
            <person name="Petersen C."/>
            <person name="Sorensen T."/>
            <person name="Nielsen M.R."/>
            <person name="Sondergaard T.E."/>
            <person name="Sorensen J.L."/>
            <person name="Fitzpatrick D.A."/>
            <person name="Frisvad J.C."/>
            <person name="Nielsen K.L."/>
        </authorList>
    </citation>
    <scope>NUCLEOTIDE SEQUENCE</scope>
    <source>
        <strain evidence="10">IBT 21472</strain>
    </source>
</reference>
<feature type="signal peptide" evidence="8">
    <location>
        <begin position="1"/>
        <end position="20"/>
    </location>
</feature>
<feature type="compositionally biased region" description="Polar residues" evidence="7">
    <location>
        <begin position="594"/>
        <end position="603"/>
    </location>
</feature>
<evidence type="ECO:0000256" key="2">
    <source>
        <dbReference type="ARBA" id="ARBA00023015"/>
    </source>
</evidence>
<keyword evidence="4" id="KW-0804">Transcription</keyword>
<keyword evidence="2" id="KW-0805">Transcription regulation</keyword>
<keyword evidence="8" id="KW-0732">Signal</keyword>
<keyword evidence="3" id="KW-0238">DNA-binding</keyword>